<evidence type="ECO:0000313" key="2">
    <source>
        <dbReference type="Proteomes" id="UP000594015"/>
    </source>
</evidence>
<reference evidence="1 2" key="1">
    <citation type="submission" date="2018-06" db="EMBL/GenBank/DDBJ databases">
        <title>Comparative genomics of Bradyrhizobium nodulating Arachidis hypogaea.</title>
        <authorList>
            <person name="Li Y."/>
        </authorList>
    </citation>
    <scope>NUCLEOTIDE SEQUENCE [LARGE SCALE GENOMIC DNA]</scope>
    <source>
        <strain evidence="1 2">CCBAU 051107</strain>
    </source>
</reference>
<accession>A0AAE7TEU7</accession>
<protein>
    <submittedName>
        <fullName evidence="1">Uncharacterized protein</fullName>
    </submittedName>
</protein>
<dbReference type="KEGG" id="barh:WN72_04915"/>
<sequence>MQVRSESQSSTFEYRLTQEAINLRQQAQEMPVCVRRAELLQKARQIDVALEVNRWLSSPGLQPPM</sequence>
<organism evidence="1 2">
    <name type="scientific">Bradyrhizobium arachidis</name>
    <dbReference type="NCBI Taxonomy" id="858423"/>
    <lineage>
        <taxon>Bacteria</taxon>
        <taxon>Pseudomonadati</taxon>
        <taxon>Pseudomonadota</taxon>
        <taxon>Alphaproteobacteria</taxon>
        <taxon>Hyphomicrobiales</taxon>
        <taxon>Nitrobacteraceae</taxon>
        <taxon>Bradyrhizobium</taxon>
    </lineage>
</organism>
<gene>
    <name evidence="1" type="ORF">WN72_04915</name>
</gene>
<evidence type="ECO:0000313" key="1">
    <source>
        <dbReference type="EMBL" id="QOZ65845.1"/>
    </source>
</evidence>
<name>A0AAE7TEU7_9BRAD</name>
<dbReference type="AlphaFoldDB" id="A0AAE7TEU7"/>
<proteinExistence type="predicted"/>
<dbReference type="Proteomes" id="UP000594015">
    <property type="component" value="Chromosome"/>
</dbReference>
<dbReference type="EMBL" id="CP030050">
    <property type="protein sequence ID" value="QOZ65845.1"/>
    <property type="molecule type" value="Genomic_DNA"/>
</dbReference>